<proteinExistence type="predicted"/>
<evidence type="ECO:0000313" key="2">
    <source>
        <dbReference type="EMBL" id="NNJ24829.1"/>
    </source>
</evidence>
<evidence type="ECO:0000259" key="1">
    <source>
        <dbReference type="Pfam" id="PF01156"/>
    </source>
</evidence>
<keyword evidence="3" id="KW-1185">Reference proteome</keyword>
<dbReference type="PANTHER" id="PTHR43264">
    <property type="match status" value="1"/>
</dbReference>
<sequence>MTHLAMALALLVAADPAEPASMTVAPTPVIFDTDLGNDVDDALAMGMLHALADRGECELLAVTCTKAHPLAAPLADAINTFYGRPDIPVGAVSIDGVLNGPTPAEGRFLKLANATNADGSLRFPHDLSHDPANVPDAVTVLRRALADAADGTVEVVQVGFSTNLARLLDSPPDAISPLSGRDLAAQKVARLAIMAGDFGGGGPEYNVREDRDAAAKLANDWPTPIDWSGFKIGVALPYPPESIDRDYRYAAAHPLPESYQLYKPTPHARPTWDLTAALLAVRPDRGYFHFSELGRVTVEADGRTTFAPSAGGPHRVFLPPTDEERSRILATFETLCSQPPRGR</sequence>
<organism evidence="2 3">
    <name type="scientific">Alienimonas chondri</name>
    <dbReference type="NCBI Taxonomy" id="2681879"/>
    <lineage>
        <taxon>Bacteria</taxon>
        <taxon>Pseudomonadati</taxon>
        <taxon>Planctomycetota</taxon>
        <taxon>Planctomycetia</taxon>
        <taxon>Planctomycetales</taxon>
        <taxon>Planctomycetaceae</taxon>
        <taxon>Alienimonas</taxon>
    </lineage>
</organism>
<dbReference type="InterPro" id="IPR036452">
    <property type="entry name" value="Ribo_hydro-like"/>
</dbReference>
<name>A0ABX1VAS5_9PLAN</name>
<dbReference type="RefSeq" id="WP_171184196.1">
    <property type="nucleotide sequence ID" value="NZ_WTPX01000018.1"/>
</dbReference>
<evidence type="ECO:0000313" key="3">
    <source>
        <dbReference type="Proteomes" id="UP000609651"/>
    </source>
</evidence>
<dbReference type="PANTHER" id="PTHR43264:SF1">
    <property type="entry name" value="INOSINE_URIDINE-PREFERRING NUCLEOSIDE HYDROLASE DOMAIN-CONTAINING PROTEIN"/>
    <property type="match status" value="1"/>
</dbReference>
<protein>
    <recommendedName>
        <fullName evidence="1">Inosine/uridine-preferring nucleoside hydrolase domain-containing protein</fullName>
    </recommendedName>
</protein>
<dbReference type="EMBL" id="WTPX01000018">
    <property type="protein sequence ID" value="NNJ24829.1"/>
    <property type="molecule type" value="Genomic_DNA"/>
</dbReference>
<dbReference type="Proteomes" id="UP000609651">
    <property type="component" value="Unassembled WGS sequence"/>
</dbReference>
<reference evidence="2 3" key="1">
    <citation type="journal article" date="2020" name="Syst. Appl. Microbiol.">
        <title>Alienimonas chondri sp. nov., a novel planctomycete isolated from the biofilm of the red alga Chondrus crispus.</title>
        <authorList>
            <person name="Vitorino I."/>
            <person name="Albuquerque L."/>
            <person name="Wiegand S."/>
            <person name="Kallscheuer N."/>
            <person name="da Costa M.S."/>
            <person name="Lobo-da-Cunha A."/>
            <person name="Jogler C."/>
            <person name="Lage O.M."/>
        </authorList>
    </citation>
    <scope>NUCLEOTIDE SEQUENCE [LARGE SCALE GENOMIC DNA]</scope>
    <source>
        <strain evidence="2 3">LzC2</strain>
    </source>
</reference>
<dbReference type="InterPro" id="IPR001910">
    <property type="entry name" value="Inosine/uridine_hydrolase_dom"/>
</dbReference>
<dbReference type="SUPFAM" id="SSF53590">
    <property type="entry name" value="Nucleoside hydrolase"/>
    <property type="match status" value="1"/>
</dbReference>
<comment type="caution">
    <text evidence="2">The sequence shown here is derived from an EMBL/GenBank/DDBJ whole genome shotgun (WGS) entry which is preliminary data.</text>
</comment>
<gene>
    <name evidence="2" type="ORF">LzC2_08890</name>
</gene>
<dbReference type="Pfam" id="PF01156">
    <property type="entry name" value="IU_nuc_hydro"/>
    <property type="match status" value="1"/>
</dbReference>
<dbReference type="CDD" id="cd02652">
    <property type="entry name" value="nuc_hydro_2"/>
    <property type="match status" value="1"/>
</dbReference>
<accession>A0ABX1VAS5</accession>
<feature type="domain" description="Inosine/uridine-preferring nucleoside hydrolase" evidence="1">
    <location>
        <begin position="29"/>
        <end position="305"/>
    </location>
</feature>
<dbReference type="Gene3D" id="3.90.245.10">
    <property type="entry name" value="Ribonucleoside hydrolase-like"/>
    <property type="match status" value="1"/>
</dbReference>